<proteinExistence type="predicted"/>
<evidence type="ECO:0000313" key="6">
    <source>
        <dbReference type="Proteomes" id="UP000321533"/>
    </source>
</evidence>
<dbReference type="SUPFAM" id="SSF111369">
    <property type="entry name" value="HlyD-like secretion proteins"/>
    <property type="match status" value="2"/>
</dbReference>
<dbReference type="Gene3D" id="2.40.30.170">
    <property type="match status" value="1"/>
</dbReference>
<keyword evidence="2" id="KW-0812">Transmembrane</keyword>
<dbReference type="GO" id="GO:0055085">
    <property type="term" value="P:transmembrane transport"/>
    <property type="evidence" value="ECO:0007669"/>
    <property type="project" value="InterPro"/>
</dbReference>
<evidence type="ECO:0000259" key="4">
    <source>
        <dbReference type="Pfam" id="PF25963"/>
    </source>
</evidence>
<evidence type="ECO:0000313" key="5">
    <source>
        <dbReference type="EMBL" id="QEC67031.1"/>
    </source>
</evidence>
<dbReference type="PANTHER" id="PTHR30386:SF24">
    <property type="entry name" value="MULTIDRUG RESISTANCE EFFLUX PUMP"/>
    <property type="match status" value="1"/>
</dbReference>
<protein>
    <submittedName>
        <fullName evidence="5">HlyD family secretion protein</fullName>
    </submittedName>
</protein>
<feature type="domain" description="Multidrug resistance protein MdtA-like barrel-sandwich hybrid" evidence="3">
    <location>
        <begin position="53"/>
        <end position="249"/>
    </location>
</feature>
<dbReference type="Pfam" id="PF25917">
    <property type="entry name" value="BSH_RND"/>
    <property type="match status" value="1"/>
</dbReference>
<dbReference type="InterPro" id="IPR058634">
    <property type="entry name" value="AaeA-lik-b-barrel"/>
</dbReference>
<dbReference type="AlphaFoldDB" id="A0A5B8V877"/>
<name>A0A5B8V877_9BACT</name>
<dbReference type="OrthoDB" id="9811754at2"/>
<dbReference type="Pfam" id="PF25963">
    <property type="entry name" value="Beta-barrel_AAEA"/>
    <property type="match status" value="1"/>
</dbReference>
<evidence type="ECO:0000259" key="3">
    <source>
        <dbReference type="Pfam" id="PF25917"/>
    </source>
</evidence>
<keyword evidence="6" id="KW-1185">Reference proteome</keyword>
<organism evidence="5 6">
    <name type="scientific">Panacibacter ginsenosidivorans</name>
    <dbReference type="NCBI Taxonomy" id="1813871"/>
    <lineage>
        <taxon>Bacteria</taxon>
        <taxon>Pseudomonadati</taxon>
        <taxon>Bacteroidota</taxon>
        <taxon>Chitinophagia</taxon>
        <taxon>Chitinophagales</taxon>
        <taxon>Chitinophagaceae</taxon>
        <taxon>Panacibacter</taxon>
    </lineage>
</organism>
<gene>
    <name evidence="5" type="ORF">FRZ67_06875</name>
</gene>
<evidence type="ECO:0000256" key="2">
    <source>
        <dbReference type="SAM" id="Phobius"/>
    </source>
</evidence>
<dbReference type="Proteomes" id="UP000321533">
    <property type="component" value="Chromosome"/>
</dbReference>
<dbReference type="RefSeq" id="WP_147188831.1">
    <property type="nucleotide sequence ID" value="NZ_CP042435.1"/>
</dbReference>
<dbReference type="EMBL" id="CP042435">
    <property type="protein sequence ID" value="QEC67031.1"/>
    <property type="molecule type" value="Genomic_DNA"/>
</dbReference>
<dbReference type="InterPro" id="IPR050739">
    <property type="entry name" value="MFP"/>
</dbReference>
<keyword evidence="2" id="KW-1133">Transmembrane helix</keyword>
<dbReference type="Gene3D" id="2.40.50.100">
    <property type="match status" value="1"/>
</dbReference>
<dbReference type="InterPro" id="IPR058625">
    <property type="entry name" value="MdtA-like_BSH"/>
</dbReference>
<sequence length="349" mass="38238">MEQQELSQKKKGSIIRIIVLAVVLITGGIIAYSKISFAMAHETTDNAQVETQIAPVLPRISGYIKEITVQDYDSVKTGQLVATIDDDELQVQLLQMQADYKAAEADILNAKAALNNAQVSLRVNKGNITLNEVKQQQAKEDYERNQKLFADQAITKKQLDDSRYAMEVANQQVNNSGSDLTAADSRLSVLSASIQKAQAALEIKRAAIEQQKLKISYSKVYAPQSGKLGKKNVTAGQYVQAGTPLFSIVNDSTYWIVANFKETQIKKFHPGMPVEIALDAYTDLKLTGTIESLSDATGAKFSLLPPDNASGNFVKVTQRVPVKIAINDITKYKEILRAGLSAEITINTK</sequence>
<dbReference type="PANTHER" id="PTHR30386">
    <property type="entry name" value="MEMBRANE FUSION SUBUNIT OF EMRAB-TOLC MULTIDRUG EFFLUX PUMP"/>
    <property type="match status" value="1"/>
</dbReference>
<feature type="coiled-coil region" evidence="1">
    <location>
        <begin position="86"/>
        <end position="120"/>
    </location>
</feature>
<evidence type="ECO:0000256" key="1">
    <source>
        <dbReference type="SAM" id="Coils"/>
    </source>
</evidence>
<dbReference type="KEGG" id="pgin:FRZ67_06875"/>
<reference evidence="5 6" key="1">
    <citation type="journal article" date="2016" name="Int. J. Syst. Evol. Microbiol.">
        <title>Panacibacter ginsenosidivorans gen. nov., sp. nov., with ginsenoside converting activity isolated from soil of a ginseng field.</title>
        <authorList>
            <person name="Siddiqi M.Z."/>
            <person name="Muhammad Shafi S."/>
            <person name="Choi K.D."/>
            <person name="Im W.T."/>
        </authorList>
    </citation>
    <scope>NUCLEOTIDE SEQUENCE [LARGE SCALE GENOMIC DNA]</scope>
    <source>
        <strain evidence="5 6">Gsoil1550</strain>
    </source>
</reference>
<feature type="transmembrane region" description="Helical" evidence="2">
    <location>
        <begin position="12"/>
        <end position="32"/>
    </location>
</feature>
<accession>A0A5B8V877</accession>
<keyword evidence="2" id="KW-0472">Membrane</keyword>
<feature type="domain" description="p-hydroxybenzoic acid efflux pump subunit AaeA-like beta-barrel" evidence="4">
    <location>
        <begin position="253"/>
        <end position="346"/>
    </location>
</feature>
<keyword evidence="1" id="KW-0175">Coiled coil</keyword>